<dbReference type="GO" id="GO:0000287">
    <property type="term" value="F:magnesium ion binding"/>
    <property type="evidence" value="ECO:0007669"/>
    <property type="project" value="InterPro"/>
</dbReference>
<gene>
    <name evidence="11" type="ORF">LEA_20351</name>
</gene>
<evidence type="ECO:0000256" key="9">
    <source>
        <dbReference type="ARBA" id="ARBA00023146"/>
    </source>
</evidence>
<dbReference type="GO" id="GO:0006432">
    <property type="term" value="P:phenylalanyl-tRNA aminoacylation"/>
    <property type="evidence" value="ECO:0007669"/>
    <property type="project" value="InterPro"/>
</dbReference>
<dbReference type="Pfam" id="PF17759">
    <property type="entry name" value="tRNA_synthFbeta"/>
    <property type="match status" value="1"/>
</dbReference>
<evidence type="ECO:0000256" key="6">
    <source>
        <dbReference type="ARBA" id="ARBA00022840"/>
    </source>
</evidence>
<dbReference type="GO" id="GO:0005524">
    <property type="term" value="F:ATP binding"/>
    <property type="evidence" value="ECO:0007669"/>
    <property type="project" value="UniProtKB-KW"/>
</dbReference>
<name>K1SCU0_9ZZZZ</name>
<dbReference type="EC" id="6.1.1.20" evidence="2"/>
<sequence>VNSLIGKEIPADTIRTILGALDIKIEAEEGDLWRVAVPPYRVDVTREADLVEEILRIYGYNNIPVPSHVNSALSYAPKPDRNKLMNLAADFLTANGFTEIMSNSLTKAAYYEGLTSYKPEHCVKILNPLSNDLNVMRQTLLFNMLEAVQLNTNHRNGDLKLYEFGNCYFYDATAATPEEPLKAYSEQFRLAIAVTGIAAPLSWNRKPEQASFFTLRA</sequence>
<organism evidence="11">
    <name type="scientific">human gut metagenome</name>
    <dbReference type="NCBI Taxonomy" id="408170"/>
    <lineage>
        <taxon>unclassified sequences</taxon>
        <taxon>metagenomes</taxon>
        <taxon>organismal metagenomes</taxon>
    </lineage>
</organism>
<comment type="cofactor">
    <cofactor evidence="1">
        <name>Mg(2+)</name>
        <dbReference type="ChEBI" id="CHEBI:18420"/>
    </cofactor>
</comment>
<accession>K1SCU0</accession>
<dbReference type="GO" id="GO:0004826">
    <property type="term" value="F:phenylalanine-tRNA ligase activity"/>
    <property type="evidence" value="ECO:0007669"/>
    <property type="project" value="UniProtKB-EC"/>
</dbReference>
<keyword evidence="4" id="KW-0479">Metal-binding</keyword>
<dbReference type="EMBL" id="AJWY01013986">
    <property type="protein sequence ID" value="EKC45166.1"/>
    <property type="molecule type" value="Genomic_DNA"/>
</dbReference>
<dbReference type="SUPFAM" id="SSF46955">
    <property type="entry name" value="Putative DNA-binding domain"/>
    <property type="match status" value="1"/>
</dbReference>
<dbReference type="Pfam" id="PF03484">
    <property type="entry name" value="B5"/>
    <property type="match status" value="1"/>
</dbReference>
<keyword evidence="6" id="KW-0067">ATP-binding</keyword>
<evidence type="ECO:0000256" key="3">
    <source>
        <dbReference type="ARBA" id="ARBA00022598"/>
    </source>
</evidence>
<feature type="non-terminal residue" evidence="11">
    <location>
        <position position="1"/>
    </location>
</feature>
<dbReference type="PROSITE" id="PS51483">
    <property type="entry name" value="B5"/>
    <property type="match status" value="1"/>
</dbReference>
<evidence type="ECO:0000256" key="7">
    <source>
        <dbReference type="ARBA" id="ARBA00022842"/>
    </source>
</evidence>
<feature type="non-terminal residue" evidence="11">
    <location>
        <position position="217"/>
    </location>
</feature>
<keyword evidence="3 11" id="KW-0436">Ligase</keyword>
<dbReference type="InterPro" id="IPR005147">
    <property type="entry name" value="tRNA_synthase_B5-dom"/>
</dbReference>
<dbReference type="AlphaFoldDB" id="K1SCU0"/>
<dbReference type="InterPro" id="IPR045060">
    <property type="entry name" value="Phe-tRNA-ligase_IIc_bsu"/>
</dbReference>
<dbReference type="InterPro" id="IPR009061">
    <property type="entry name" value="DNA-bd_dom_put_sf"/>
</dbReference>
<dbReference type="GO" id="GO:0009328">
    <property type="term" value="C:phenylalanine-tRNA ligase complex"/>
    <property type="evidence" value="ECO:0007669"/>
    <property type="project" value="TreeGrafter"/>
</dbReference>
<dbReference type="InterPro" id="IPR041616">
    <property type="entry name" value="PheRS_beta_core"/>
</dbReference>
<keyword evidence="7" id="KW-0460">Magnesium</keyword>
<dbReference type="InterPro" id="IPR045864">
    <property type="entry name" value="aa-tRNA-synth_II/BPL/LPL"/>
</dbReference>
<proteinExistence type="predicted"/>
<dbReference type="PANTHER" id="PTHR10947:SF0">
    <property type="entry name" value="PHENYLALANINE--TRNA LIGASE BETA SUBUNIT"/>
    <property type="match status" value="1"/>
</dbReference>
<dbReference type="PANTHER" id="PTHR10947">
    <property type="entry name" value="PHENYLALANYL-TRNA SYNTHETASE BETA CHAIN AND LEUCINE-RICH REPEAT-CONTAINING PROTEIN 47"/>
    <property type="match status" value="1"/>
</dbReference>
<keyword evidence="8" id="KW-0648">Protein biosynthesis</keyword>
<keyword evidence="9 11" id="KW-0030">Aminoacyl-tRNA synthetase</keyword>
<evidence type="ECO:0000256" key="8">
    <source>
        <dbReference type="ARBA" id="ARBA00022917"/>
    </source>
</evidence>
<keyword evidence="5" id="KW-0547">Nucleotide-binding</keyword>
<comment type="caution">
    <text evidence="11">The sequence shown here is derived from an EMBL/GenBank/DDBJ whole genome shotgun (WGS) entry which is preliminary data.</text>
</comment>
<dbReference type="GO" id="GO:0003723">
    <property type="term" value="F:RNA binding"/>
    <property type="evidence" value="ECO:0007669"/>
    <property type="project" value="InterPro"/>
</dbReference>
<feature type="domain" description="B5" evidence="10">
    <location>
        <begin position="1"/>
        <end position="65"/>
    </location>
</feature>
<dbReference type="Gene3D" id="3.30.930.10">
    <property type="entry name" value="Bira Bifunctional Protein, Domain 2"/>
    <property type="match status" value="1"/>
</dbReference>
<dbReference type="SUPFAM" id="SSF55681">
    <property type="entry name" value="Class II aaRS and biotin synthetases"/>
    <property type="match status" value="1"/>
</dbReference>
<dbReference type="Gene3D" id="3.30.56.10">
    <property type="match status" value="1"/>
</dbReference>
<reference evidence="11" key="1">
    <citation type="journal article" date="2013" name="Environ. Microbiol.">
        <title>Microbiota from the distal guts of lean and obese adolescents exhibit partial functional redundancy besides clear differences in community structure.</title>
        <authorList>
            <person name="Ferrer M."/>
            <person name="Ruiz A."/>
            <person name="Lanza F."/>
            <person name="Haange S.B."/>
            <person name="Oberbach A."/>
            <person name="Till H."/>
            <person name="Bargiela R."/>
            <person name="Campoy C."/>
            <person name="Segura M.T."/>
            <person name="Richter M."/>
            <person name="von Bergen M."/>
            <person name="Seifert J."/>
            <person name="Suarez A."/>
        </authorList>
    </citation>
    <scope>NUCLEOTIDE SEQUENCE</scope>
</reference>
<evidence type="ECO:0000259" key="10">
    <source>
        <dbReference type="PROSITE" id="PS51483"/>
    </source>
</evidence>
<evidence type="ECO:0000256" key="4">
    <source>
        <dbReference type="ARBA" id="ARBA00022723"/>
    </source>
</evidence>
<evidence type="ECO:0000256" key="2">
    <source>
        <dbReference type="ARBA" id="ARBA00012814"/>
    </source>
</evidence>
<evidence type="ECO:0000313" key="11">
    <source>
        <dbReference type="EMBL" id="EKC45166.1"/>
    </source>
</evidence>
<evidence type="ECO:0000256" key="1">
    <source>
        <dbReference type="ARBA" id="ARBA00001946"/>
    </source>
</evidence>
<protein>
    <recommendedName>
        <fullName evidence="2">phenylalanine--tRNA ligase</fullName>
        <ecNumber evidence="2">6.1.1.20</ecNumber>
    </recommendedName>
</protein>
<evidence type="ECO:0000256" key="5">
    <source>
        <dbReference type="ARBA" id="ARBA00022741"/>
    </source>
</evidence>
<dbReference type="SMART" id="SM00874">
    <property type="entry name" value="B5"/>
    <property type="match status" value="1"/>
</dbReference>